<dbReference type="RefSeq" id="WP_130614578.1">
    <property type="nucleotide sequence ID" value="NZ_AP019400.1"/>
</dbReference>
<evidence type="ECO:0000313" key="2">
    <source>
        <dbReference type="Proteomes" id="UP000289856"/>
    </source>
</evidence>
<protein>
    <recommendedName>
        <fullName evidence="3">Class I SAM-dependent methyltransferase</fullName>
    </recommendedName>
</protein>
<dbReference type="SUPFAM" id="SSF53335">
    <property type="entry name" value="S-adenosyl-L-methionine-dependent methyltransferases"/>
    <property type="match status" value="1"/>
</dbReference>
<dbReference type="Gene3D" id="3.40.50.150">
    <property type="entry name" value="Vaccinia Virus protein VP39"/>
    <property type="match status" value="1"/>
</dbReference>
<evidence type="ECO:0000313" key="1">
    <source>
        <dbReference type="EMBL" id="BBI35698.1"/>
    </source>
</evidence>
<dbReference type="Pfam" id="PF13578">
    <property type="entry name" value="Methyltransf_24"/>
    <property type="match status" value="1"/>
</dbReference>
<dbReference type="Proteomes" id="UP000289856">
    <property type="component" value="Chromosome"/>
</dbReference>
<dbReference type="OrthoDB" id="9795498at2"/>
<name>A0A3T1DCL5_9BACL</name>
<dbReference type="EMBL" id="AP019400">
    <property type="protein sequence ID" value="BBI35698.1"/>
    <property type="molecule type" value="Genomic_DNA"/>
</dbReference>
<proteinExistence type="predicted"/>
<dbReference type="InterPro" id="IPR029063">
    <property type="entry name" value="SAM-dependent_MTases_sf"/>
</dbReference>
<sequence length="273" mass="31205">MSSLYPIYIQFPIVPKPRFGGDQPPHSFLYDIINSNRLDYEVELRSFLQFEKEFASIGVHPDPDSPEQPSWNNSWFSGLDAVALYGYMANGNPARYYEIGSGFSTKFARRAVVDHGLQTAIVSIDPFPRDEIDDLCDKVIRQPLEDTDIRLFEELESGDILFVDSSHYVFQNSDANIVFLEILPRLKPGVRVHFHDIFLPEDYPASWSHRFYNEQYLLAAYLLAQGPSYKITFPSYFVSQDSGLKQIVKPIVDILERQGLPFSGGGSFWIVKS</sequence>
<gene>
    <name evidence="1" type="ORF">KCTCHS21_50970</name>
</gene>
<reference evidence="1 2" key="1">
    <citation type="submission" date="2019-01" db="EMBL/GenBank/DDBJ databases">
        <title>Complete genome sequence of Cohnella hallensis HS21 isolated from Korean fir (Abies koreana) rhizospheric soil.</title>
        <authorList>
            <person name="Jiang L."/>
            <person name="Kang S.W."/>
            <person name="Kim S."/>
            <person name="Jung J."/>
            <person name="Kim C.Y."/>
            <person name="Kim D.H."/>
            <person name="Kim S.W."/>
            <person name="Lee J."/>
        </authorList>
    </citation>
    <scope>NUCLEOTIDE SEQUENCE [LARGE SCALE GENOMIC DNA]</scope>
    <source>
        <strain evidence="1 2">HS21</strain>
    </source>
</reference>
<evidence type="ECO:0008006" key="3">
    <source>
        <dbReference type="Google" id="ProtNLM"/>
    </source>
</evidence>
<keyword evidence="2" id="KW-1185">Reference proteome</keyword>
<accession>A0A3T1DCL5</accession>
<dbReference type="AlphaFoldDB" id="A0A3T1DCL5"/>
<organism evidence="1 2">
    <name type="scientific">Cohnella abietis</name>
    <dbReference type="NCBI Taxonomy" id="2507935"/>
    <lineage>
        <taxon>Bacteria</taxon>
        <taxon>Bacillati</taxon>
        <taxon>Bacillota</taxon>
        <taxon>Bacilli</taxon>
        <taxon>Bacillales</taxon>
        <taxon>Paenibacillaceae</taxon>
        <taxon>Cohnella</taxon>
    </lineage>
</organism>
<dbReference type="KEGG" id="cohn:KCTCHS21_50970"/>